<feature type="domain" description="EGF-like" evidence="5">
    <location>
        <begin position="413"/>
        <end position="447"/>
    </location>
</feature>
<dbReference type="PANTHER" id="PTHR11219:SF70">
    <property type="entry name" value="EGF-LIKE DOMAIN-CONTAINING PROTEIN"/>
    <property type="match status" value="1"/>
</dbReference>
<dbReference type="Proteomes" id="UP000006671">
    <property type="component" value="Unassembled WGS sequence"/>
</dbReference>
<dbReference type="PROSITE" id="PS50026">
    <property type="entry name" value="EGF_3"/>
    <property type="match status" value="5"/>
</dbReference>
<dbReference type="PANTHER" id="PTHR11219">
    <property type="entry name" value="TENEURIN AND N-ACETYLGLUCOSAMINE-1-PHOSPHODIESTER ALPHA-N-ACETYLGLUCOSAMINIDASE"/>
    <property type="match status" value="1"/>
</dbReference>
<dbReference type="InParanoid" id="D2VZD2"/>
<reference evidence="6 7" key="1">
    <citation type="journal article" date="2010" name="Cell">
        <title>The genome of Naegleria gruberi illuminates early eukaryotic versatility.</title>
        <authorList>
            <person name="Fritz-Laylin L.K."/>
            <person name="Prochnik S.E."/>
            <person name="Ginger M.L."/>
            <person name="Dacks J.B."/>
            <person name="Carpenter M.L."/>
            <person name="Field M.C."/>
            <person name="Kuo A."/>
            <person name="Paredez A."/>
            <person name="Chapman J."/>
            <person name="Pham J."/>
            <person name="Shu S."/>
            <person name="Neupane R."/>
            <person name="Cipriano M."/>
            <person name="Mancuso J."/>
            <person name="Tu H."/>
            <person name="Salamov A."/>
            <person name="Lindquist E."/>
            <person name="Shapiro H."/>
            <person name="Lucas S."/>
            <person name="Grigoriev I.V."/>
            <person name="Cande W.Z."/>
            <person name="Fulton C."/>
            <person name="Rokhsar D.S."/>
            <person name="Dawson S.C."/>
        </authorList>
    </citation>
    <scope>NUCLEOTIDE SEQUENCE [LARGE SCALE GENOMIC DNA]</scope>
    <source>
        <strain evidence="6 7">NEG-M</strain>
    </source>
</reference>
<evidence type="ECO:0000313" key="7">
    <source>
        <dbReference type="Proteomes" id="UP000006671"/>
    </source>
</evidence>
<dbReference type="OrthoDB" id="430340at2759"/>
<feature type="domain" description="EGF-like" evidence="5">
    <location>
        <begin position="323"/>
        <end position="356"/>
    </location>
</feature>
<feature type="disulfide bond" evidence="4">
    <location>
        <begin position="208"/>
        <end position="217"/>
    </location>
</feature>
<comment type="caution">
    <text evidence="4">Lacks conserved residue(s) required for the propagation of feature annotation.</text>
</comment>
<dbReference type="EMBL" id="GG738914">
    <property type="protein sequence ID" value="EFC37771.1"/>
    <property type="molecule type" value="Genomic_DNA"/>
</dbReference>
<dbReference type="PROSITE" id="PS01248">
    <property type="entry name" value="EGF_LAM_1"/>
    <property type="match status" value="1"/>
</dbReference>
<dbReference type="AlphaFoldDB" id="D2VZD2"/>
<evidence type="ECO:0000313" key="6">
    <source>
        <dbReference type="EMBL" id="EFC37771.1"/>
    </source>
</evidence>
<dbReference type="Gene3D" id="2.170.300.10">
    <property type="entry name" value="Tie2 ligand-binding domain superfamily"/>
    <property type="match status" value="1"/>
</dbReference>
<keyword evidence="1 4" id="KW-0245">EGF-like domain</keyword>
<name>D2VZD2_NAEGR</name>
<dbReference type="SMART" id="SM00181">
    <property type="entry name" value="EGF"/>
    <property type="match status" value="7"/>
</dbReference>
<proteinExistence type="predicted"/>
<keyword evidence="2" id="KW-0677">Repeat</keyword>
<feature type="disulfide bond" evidence="4">
    <location>
        <begin position="258"/>
        <end position="267"/>
    </location>
</feature>
<keyword evidence="7" id="KW-1185">Reference proteome</keyword>
<dbReference type="PROSITE" id="PS01186">
    <property type="entry name" value="EGF_2"/>
    <property type="match status" value="4"/>
</dbReference>
<sequence length="1236" mass="136196">MVGRSFIVKGTTTCFGEDSTSSTSCGAFGKCVGNDTCSCDPNVAIGTKCETQLCGGKLPTDPKVCGGRGVCYNGDCACTLDERFGSTQHVGLTCEIPVCFPLLVDPYRREYECGGHGTCVETNICDCHVGYGGYDCTKTGFKCSGINATNSKVCSGRGQCIDQDYCLCQSDDYGGVDCSTPKCNGFLATEEGVCNGRGQCLQPNNCTCTSGFSGTNCELDASNQQVERIVTCYGVLSNDSVNVCSGKGSCFGNDYCSCQIGYTGARCNETFCFGVLQTSDKTCSGNGVCSSLNTCSCNNNSPFLRYVGEECGILQCRGVDLEFYNSTDVRVCSGRGACIDHLGCVCNEGYYGESCQISSCFSVLSNSSQVCNGHGICQDLDNCECYSNSTNGYWYGDDCSVCANSYEGNLCNLKKSCNSSTTCMSLGECSNNDLCRCESSFDGENCEECALGYYGPLCEIFCSAELNCSSNGVCSRDGFCDCYQSRELGYFQSENCSKCSPGYFGNDCSTFVGSNFTFNNYGNELILRIIPPLNIDKIQTENECKTFFPPRSRLKLGGEFTCHWIDVYNGYLSVLIPQNATIIPGDFLEFNVYSFEQYAKPAQYRNITSFASDVNKIITQHADIETATSFQKGTTLTIRGKSLISIERERELYYEWSIVNSNPTMNSLNSHVSSQSGWGKSVISIPSSFTSSVNLINLKLRIANYYQQFGSEKQVILQDLSTASSSVNQVQIKITTARNRLYILNDILPYKINCKLTVNGVQVTNIISSGYSIEWSLSPDLGIGLANLTLITLKPYTSDNSTVLFTSEDTLYYDFYNVPYTVFNVSAVVKKNGTVVSSDSLQIHFNLFEQKQYGITLSRTPTDMTIDAQYPAVISLSIPPEVTILSVEWACFAYHMYKGKCHDQYQAIIAQSGNKTRIELPKSAIFLHYNTVKFSVKITTTSGVEYRDTSFSPSASYQIPYAVTETAFFSSGYRGPFRLYSLHGTKFSFEYRLFDSTEPSIASAGDAPATTGTVTAYNVYSNNQITLSAANGITTYTDTYYSGPNLAKLVKVDMTKFSSPIYFQVKFTYKTLEMNVRQYLIIGTVPRERVDINVKVVPFVQNPEFSNYIFQVSNDVANSFYEVTVSLSLRYKNDTSMSYSFGSLSMFSLNREVKIAFPPLLDSFTIYKKVTYYTDSWVGYEHEESLYIYEEEVASFPASPHSSDPFIKAMQSKIKIAFEKGSNYLSSASSIMNSYY</sequence>
<evidence type="ECO:0000256" key="3">
    <source>
        <dbReference type="ARBA" id="ARBA00023157"/>
    </source>
</evidence>
<evidence type="ECO:0000256" key="2">
    <source>
        <dbReference type="ARBA" id="ARBA00022737"/>
    </source>
</evidence>
<evidence type="ECO:0000259" key="5">
    <source>
        <dbReference type="PROSITE" id="PS50026"/>
    </source>
</evidence>
<dbReference type="InterPro" id="IPR002049">
    <property type="entry name" value="LE_dom"/>
</dbReference>
<evidence type="ECO:0000256" key="1">
    <source>
        <dbReference type="ARBA" id="ARBA00022536"/>
    </source>
</evidence>
<feature type="domain" description="EGF-like" evidence="5">
    <location>
        <begin position="105"/>
        <end position="137"/>
    </location>
</feature>
<protein>
    <submittedName>
        <fullName evidence="6">Predicted protein</fullName>
    </submittedName>
</protein>
<dbReference type="GeneID" id="8853626"/>
<gene>
    <name evidence="6" type="ORF">NAEGRDRAFT_74448</name>
</gene>
<feature type="disulfide bond" evidence="4">
    <location>
        <begin position="346"/>
        <end position="355"/>
    </location>
</feature>
<dbReference type="RefSeq" id="XP_002670515.1">
    <property type="nucleotide sequence ID" value="XM_002670469.1"/>
</dbReference>
<accession>D2VZD2</accession>
<dbReference type="InterPro" id="IPR000742">
    <property type="entry name" value="EGF"/>
</dbReference>
<dbReference type="PROSITE" id="PS00022">
    <property type="entry name" value="EGF_1"/>
    <property type="match status" value="5"/>
</dbReference>
<keyword evidence="3 4" id="KW-1015">Disulfide bond</keyword>
<dbReference type="KEGG" id="ngr:NAEGRDRAFT_74448"/>
<feature type="disulfide bond" evidence="4">
    <location>
        <begin position="127"/>
        <end position="136"/>
    </location>
</feature>
<dbReference type="eggNOG" id="KOG1225">
    <property type="taxonomic scope" value="Eukaryota"/>
</dbReference>
<feature type="domain" description="EGF-like" evidence="5">
    <location>
        <begin position="236"/>
        <end position="268"/>
    </location>
</feature>
<evidence type="ECO:0000256" key="4">
    <source>
        <dbReference type="PROSITE-ProRule" id="PRU00076"/>
    </source>
</evidence>
<feature type="disulfide bond" evidence="4">
    <location>
        <begin position="437"/>
        <end position="446"/>
    </location>
</feature>
<organism evidence="7">
    <name type="scientific">Naegleria gruberi</name>
    <name type="common">Amoeba</name>
    <dbReference type="NCBI Taxonomy" id="5762"/>
    <lineage>
        <taxon>Eukaryota</taxon>
        <taxon>Discoba</taxon>
        <taxon>Heterolobosea</taxon>
        <taxon>Tetramitia</taxon>
        <taxon>Eutetramitia</taxon>
        <taxon>Vahlkampfiidae</taxon>
        <taxon>Naegleria</taxon>
    </lineage>
</organism>
<dbReference type="VEuPathDB" id="AmoebaDB:NAEGRDRAFT_74448"/>
<dbReference type="InterPro" id="IPR051216">
    <property type="entry name" value="Teneurin"/>
</dbReference>
<dbReference type="STRING" id="5762.D2VZD2"/>
<dbReference type="Gene3D" id="2.10.25.10">
    <property type="entry name" value="Laminin"/>
    <property type="match status" value="3"/>
</dbReference>
<feature type="domain" description="EGF-like" evidence="5">
    <location>
        <begin position="184"/>
        <end position="218"/>
    </location>
</feature>